<sequence length="277" mass="31463">MKRTALDRLGCFSIGCEASKTSALISDAGRDGGKELEMLQVVGFGPQIVREIDMEIHGWDDTELVFKTLDKSVPQMIAKEFSGLASIESDDGKWSNLEFELLLSYLPAARDSWEADLANNRSKYAALKEEILNPLHAEADSYACFVRLLSDSVDHFCQHMDNSSVGIMATLSHFSQLIKLNDEELWRHYDARFAPFDRYASVGDEEFEFHDVMRIWDSLLSNPLGIQDMLLRVCCAMVLCVKRELLSGDFAENLKLLQHYPSIDIEYILHVSEELIR</sequence>
<gene>
    <name evidence="2" type="ORF">QJS10_CPA07g00678</name>
</gene>
<reference evidence="2" key="2">
    <citation type="submission" date="2023-06" db="EMBL/GenBank/DDBJ databases">
        <authorList>
            <person name="Ma L."/>
            <person name="Liu K.-W."/>
            <person name="Li Z."/>
            <person name="Hsiao Y.-Y."/>
            <person name="Qi Y."/>
            <person name="Fu T."/>
            <person name="Tang G."/>
            <person name="Zhang D."/>
            <person name="Sun W.-H."/>
            <person name="Liu D.-K."/>
            <person name="Li Y."/>
            <person name="Chen G.-Z."/>
            <person name="Liu X.-D."/>
            <person name="Liao X.-Y."/>
            <person name="Jiang Y.-T."/>
            <person name="Yu X."/>
            <person name="Hao Y."/>
            <person name="Huang J."/>
            <person name="Zhao X.-W."/>
            <person name="Ke S."/>
            <person name="Chen Y.-Y."/>
            <person name="Wu W.-L."/>
            <person name="Hsu J.-L."/>
            <person name="Lin Y.-F."/>
            <person name="Huang M.-D."/>
            <person name="Li C.-Y."/>
            <person name="Huang L."/>
            <person name="Wang Z.-W."/>
            <person name="Zhao X."/>
            <person name="Zhong W.-Y."/>
            <person name="Peng D.-H."/>
            <person name="Ahmad S."/>
            <person name="Lan S."/>
            <person name="Zhang J.-S."/>
            <person name="Tsai W.-C."/>
            <person name="Van De Peer Y."/>
            <person name="Liu Z.-J."/>
        </authorList>
    </citation>
    <scope>NUCLEOTIDE SEQUENCE</scope>
    <source>
        <strain evidence="2">CP</strain>
        <tissue evidence="2">Leaves</tissue>
    </source>
</reference>
<feature type="domain" description="Rab-GAP TBC" evidence="1">
    <location>
        <begin position="137"/>
        <end position="246"/>
    </location>
</feature>
<evidence type="ECO:0000313" key="2">
    <source>
        <dbReference type="EMBL" id="KAK1312436.1"/>
    </source>
</evidence>
<keyword evidence="3" id="KW-1185">Reference proteome</keyword>
<dbReference type="EMBL" id="JAUJYO010000007">
    <property type="protein sequence ID" value="KAK1312436.1"/>
    <property type="molecule type" value="Genomic_DNA"/>
</dbReference>
<dbReference type="Pfam" id="PF00566">
    <property type="entry name" value="RabGAP-TBC"/>
    <property type="match status" value="1"/>
</dbReference>
<dbReference type="GO" id="GO:0005096">
    <property type="term" value="F:GTPase activator activity"/>
    <property type="evidence" value="ECO:0007669"/>
    <property type="project" value="TreeGrafter"/>
</dbReference>
<dbReference type="GO" id="GO:0006886">
    <property type="term" value="P:intracellular protein transport"/>
    <property type="evidence" value="ECO:0007669"/>
    <property type="project" value="TreeGrafter"/>
</dbReference>
<dbReference type="PANTHER" id="PTHR22957:SF495">
    <property type="entry name" value="TBC1 DOMAIN FAMILY MEMBER 13-LIKE ISOFORM X1"/>
    <property type="match status" value="1"/>
</dbReference>
<proteinExistence type="predicted"/>
<name>A0AAV9EH37_ACOCL</name>
<dbReference type="InterPro" id="IPR035969">
    <property type="entry name" value="Rab-GAP_TBC_sf"/>
</dbReference>
<dbReference type="Gene3D" id="1.10.472.80">
    <property type="entry name" value="Ypt/Rab-GAP domain of gyp1p, domain 3"/>
    <property type="match status" value="1"/>
</dbReference>
<dbReference type="SUPFAM" id="SSF47923">
    <property type="entry name" value="Ypt/Rab-GAP domain of gyp1p"/>
    <property type="match status" value="1"/>
</dbReference>
<comment type="caution">
    <text evidence="2">The sequence shown here is derived from an EMBL/GenBank/DDBJ whole genome shotgun (WGS) entry which is preliminary data.</text>
</comment>
<dbReference type="Proteomes" id="UP001180020">
    <property type="component" value="Unassembled WGS sequence"/>
</dbReference>
<dbReference type="InterPro" id="IPR000195">
    <property type="entry name" value="Rab-GAP-TBC_dom"/>
</dbReference>
<accession>A0AAV9EH37</accession>
<organism evidence="2 3">
    <name type="scientific">Acorus calamus</name>
    <name type="common">Sweet flag</name>
    <dbReference type="NCBI Taxonomy" id="4465"/>
    <lineage>
        <taxon>Eukaryota</taxon>
        <taxon>Viridiplantae</taxon>
        <taxon>Streptophyta</taxon>
        <taxon>Embryophyta</taxon>
        <taxon>Tracheophyta</taxon>
        <taxon>Spermatophyta</taxon>
        <taxon>Magnoliopsida</taxon>
        <taxon>Liliopsida</taxon>
        <taxon>Acoraceae</taxon>
        <taxon>Acorus</taxon>
    </lineage>
</organism>
<evidence type="ECO:0000259" key="1">
    <source>
        <dbReference type="Pfam" id="PF00566"/>
    </source>
</evidence>
<dbReference type="PANTHER" id="PTHR22957">
    <property type="entry name" value="TBC1 DOMAIN FAMILY MEMBER GTPASE-ACTIVATING PROTEIN"/>
    <property type="match status" value="1"/>
</dbReference>
<protein>
    <recommendedName>
        <fullName evidence="1">Rab-GAP TBC domain-containing protein</fullName>
    </recommendedName>
</protein>
<dbReference type="AlphaFoldDB" id="A0AAV9EH37"/>
<evidence type="ECO:0000313" key="3">
    <source>
        <dbReference type="Proteomes" id="UP001180020"/>
    </source>
</evidence>
<reference evidence="2" key="1">
    <citation type="journal article" date="2023" name="Nat. Commun.">
        <title>Diploid and tetraploid genomes of Acorus and the evolution of monocots.</title>
        <authorList>
            <person name="Ma L."/>
            <person name="Liu K.W."/>
            <person name="Li Z."/>
            <person name="Hsiao Y.Y."/>
            <person name="Qi Y."/>
            <person name="Fu T."/>
            <person name="Tang G.D."/>
            <person name="Zhang D."/>
            <person name="Sun W.H."/>
            <person name="Liu D.K."/>
            <person name="Li Y."/>
            <person name="Chen G.Z."/>
            <person name="Liu X.D."/>
            <person name="Liao X.Y."/>
            <person name="Jiang Y.T."/>
            <person name="Yu X."/>
            <person name="Hao Y."/>
            <person name="Huang J."/>
            <person name="Zhao X.W."/>
            <person name="Ke S."/>
            <person name="Chen Y.Y."/>
            <person name="Wu W.L."/>
            <person name="Hsu J.L."/>
            <person name="Lin Y.F."/>
            <person name="Huang M.D."/>
            <person name="Li C.Y."/>
            <person name="Huang L."/>
            <person name="Wang Z.W."/>
            <person name="Zhao X."/>
            <person name="Zhong W.Y."/>
            <person name="Peng D.H."/>
            <person name="Ahmad S."/>
            <person name="Lan S."/>
            <person name="Zhang J.S."/>
            <person name="Tsai W.C."/>
            <person name="Van de Peer Y."/>
            <person name="Liu Z.J."/>
        </authorList>
    </citation>
    <scope>NUCLEOTIDE SEQUENCE</scope>
    <source>
        <strain evidence="2">CP</strain>
    </source>
</reference>